<comment type="caution">
    <text evidence="1">The sequence shown here is derived from an EMBL/GenBank/DDBJ whole genome shotgun (WGS) entry which is preliminary data.</text>
</comment>
<protein>
    <submittedName>
        <fullName evidence="1">Uncharacterized protein</fullName>
    </submittedName>
</protein>
<reference evidence="1" key="1">
    <citation type="journal article" date="2021" name="bioRxiv">
        <title>Whole Genome Assembly and Annotation of Northern Wild Rice, Zizania palustris L., Supports a Whole Genome Duplication in the Zizania Genus.</title>
        <authorList>
            <person name="Haas M."/>
            <person name="Kono T."/>
            <person name="Macchietto M."/>
            <person name="Millas R."/>
            <person name="McGilp L."/>
            <person name="Shao M."/>
            <person name="Duquette J."/>
            <person name="Hirsch C.N."/>
            <person name="Kimball J."/>
        </authorList>
    </citation>
    <scope>NUCLEOTIDE SEQUENCE</scope>
    <source>
        <tissue evidence="1">Fresh leaf tissue</tissue>
    </source>
</reference>
<dbReference type="EMBL" id="JAAALK010000287">
    <property type="protein sequence ID" value="KAG8056398.1"/>
    <property type="molecule type" value="Genomic_DNA"/>
</dbReference>
<dbReference type="AlphaFoldDB" id="A0A8J5RSE9"/>
<proteinExistence type="predicted"/>
<reference evidence="1" key="2">
    <citation type="submission" date="2021-02" db="EMBL/GenBank/DDBJ databases">
        <authorList>
            <person name="Kimball J.A."/>
            <person name="Haas M.W."/>
            <person name="Macchietto M."/>
            <person name="Kono T."/>
            <person name="Duquette J."/>
            <person name="Shao M."/>
        </authorList>
    </citation>
    <scope>NUCLEOTIDE SEQUENCE</scope>
    <source>
        <tissue evidence="1">Fresh leaf tissue</tissue>
    </source>
</reference>
<evidence type="ECO:0000313" key="2">
    <source>
        <dbReference type="Proteomes" id="UP000729402"/>
    </source>
</evidence>
<evidence type="ECO:0000313" key="1">
    <source>
        <dbReference type="EMBL" id="KAG8056398.1"/>
    </source>
</evidence>
<gene>
    <name evidence="1" type="ORF">GUJ93_ZPchr0002g23772</name>
</gene>
<organism evidence="1 2">
    <name type="scientific">Zizania palustris</name>
    <name type="common">Northern wild rice</name>
    <dbReference type="NCBI Taxonomy" id="103762"/>
    <lineage>
        <taxon>Eukaryota</taxon>
        <taxon>Viridiplantae</taxon>
        <taxon>Streptophyta</taxon>
        <taxon>Embryophyta</taxon>
        <taxon>Tracheophyta</taxon>
        <taxon>Spermatophyta</taxon>
        <taxon>Magnoliopsida</taxon>
        <taxon>Liliopsida</taxon>
        <taxon>Poales</taxon>
        <taxon>Poaceae</taxon>
        <taxon>BOP clade</taxon>
        <taxon>Oryzoideae</taxon>
        <taxon>Oryzeae</taxon>
        <taxon>Zizaniinae</taxon>
        <taxon>Zizania</taxon>
    </lineage>
</organism>
<keyword evidence="2" id="KW-1185">Reference proteome</keyword>
<name>A0A8J5RSE9_ZIZPA</name>
<sequence length="78" mass="8554">MKKSFELYLIDDANARGNGELLMGSHHMAENANIVVLATLGATTIIDCDTEQEKREGVRWEIIHGGRIGGADDDELLN</sequence>
<dbReference type="Proteomes" id="UP000729402">
    <property type="component" value="Unassembled WGS sequence"/>
</dbReference>
<accession>A0A8J5RSE9</accession>